<dbReference type="EMBL" id="BORJ01000010">
    <property type="protein sequence ID" value="GIN97626.1"/>
    <property type="molecule type" value="Genomic_DNA"/>
</dbReference>
<sequence length="42" mass="4503">MTSRGWVPKLDNKKSGGALFSPDQHKTIPEEAVLQPPQGSGL</sequence>
<proteinExistence type="predicted"/>
<name>A0ABQ4L0B3_SIMTE</name>
<evidence type="ECO:0000256" key="1">
    <source>
        <dbReference type="SAM" id="MobiDB-lite"/>
    </source>
</evidence>
<evidence type="ECO:0000313" key="3">
    <source>
        <dbReference type="Proteomes" id="UP000680670"/>
    </source>
</evidence>
<keyword evidence="3" id="KW-1185">Reference proteome</keyword>
<accession>A0ABQ4L0B3</accession>
<gene>
    <name evidence="2" type="ORF">J6TS1_34960</name>
</gene>
<organism evidence="2 3">
    <name type="scientific">Siminovitchia terrae</name>
    <name type="common">Bacillus terrae</name>
    <dbReference type="NCBI Taxonomy" id="1914933"/>
    <lineage>
        <taxon>Bacteria</taxon>
        <taxon>Bacillati</taxon>
        <taxon>Bacillota</taxon>
        <taxon>Bacilli</taxon>
        <taxon>Bacillales</taxon>
        <taxon>Bacillaceae</taxon>
        <taxon>Siminovitchia</taxon>
    </lineage>
</organism>
<comment type="caution">
    <text evidence="2">The sequence shown here is derived from an EMBL/GenBank/DDBJ whole genome shotgun (WGS) entry which is preliminary data.</text>
</comment>
<feature type="region of interest" description="Disordered" evidence="1">
    <location>
        <begin position="1"/>
        <end position="42"/>
    </location>
</feature>
<evidence type="ECO:0000313" key="2">
    <source>
        <dbReference type="EMBL" id="GIN97626.1"/>
    </source>
</evidence>
<reference evidence="2 3" key="1">
    <citation type="submission" date="2021-03" db="EMBL/GenBank/DDBJ databases">
        <title>Antimicrobial resistance genes in bacteria isolated from Japanese honey, and their potential for conferring macrolide and lincosamide resistance in the American foulbrood pathogen Paenibacillus larvae.</title>
        <authorList>
            <person name="Okamoto M."/>
            <person name="Kumagai M."/>
            <person name="Kanamori H."/>
            <person name="Takamatsu D."/>
        </authorList>
    </citation>
    <scope>NUCLEOTIDE SEQUENCE [LARGE SCALE GENOMIC DNA]</scope>
    <source>
        <strain evidence="2 3">J6TS1</strain>
    </source>
</reference>
<protein>
    <submittedName>
        <fullName evidence="2">Uncharacterized protein</fullName>
    </submittedName>
</protein>
<dbReference type="Proteomes" id="UP000680670">
    <property type="component" value="Unassembled WGS sequence"/>
</dbReference>